<dbReference type="EMBL" id="JACHIP010000064">
    <property type="protein sequence ID" value="MBB5061635.1"/>
    <property type="molecule type" value="Genomic_DNA"/>
</dbReference>
<evidence type="ECO:0000313" key="3">
    <source>
        <dbReference type="Proteomes" id="UP000540989"/>
    </source>
</evidence>
<dbReference type="AlphaFoldDB" id="A0A7W7ZKJ8"/>
<comment type="caution">
    <text evidence="2">The sequence shown here is derived from an EMBL/GenBank/DDBJ whole genome shotgun (WGS) entry which is preliminary data.</text>
</comment>
<keyword evidence="1" id="KW-1133">Transmembrane helix</keyword>
<evidence type="ECO:0000313" key="2">
    <source>
        <dbReference type="EMBL" id="MBB5061635.1"/>
    </source>
</evidence>
<feature type="transmembrane region" description="Helical" evidence="1">
    <location>
        <begin position="35"/>
        <end position="55"/>
    </location>
</feature>
<evidence type="ECO:0000256" key="1">
    <source>
        <dbReference type="SAM" id="Phobius"/>
    </source>
</evidence>
<accession>A0A7W7ZKJ8</accession>
<name>A0A7W7ZKJ8_9BACT</name>
<protein>
    <submittedName>
        <fullName evidence="2">Uncharacterized protein</fullName>
    </submittedName>
</protein>
<reference evidence="2 3" key="1">
    <citation type="submission" date="2020-08" db="EMBL/GenBank/DDBJ databases">
        <title>Genomic Encyclopedia of Type Strains, Phase IV (KMG-V): Genome sequencing to study the core and pangenomes of soil and plant-associated prokaryotes.</title>
        <authorList>
            <person name="Whitman W."/>
        </authorList>
    </citation>
    <scope>NUCLEOTIDE SEQUENCE [LARGE SCALE GENOMIC DNA]</scope>
    <source>
        <strain evidence="2 3">M8UP14</strain>
    </source>
</reference>
<keyword evidence="3" id="KW-1185">Reference proteome</keyword>
<keyword evidence="1" id="KW-0812">Transmembrane</keyword>
<sequence>MLDSPYRLTALTIAGCLLGTAGLLGSSVHSIYNSLPRLMACVVFVVIGMLGMYLASYTLRECVQNERWPPESITPFRRAVDHPIWKCVMVLLVFAMLLILIQAEHHRGYFWCVFFLLQTQTQIGSAFVRPRRTGDAHAGIDWSKMAPLTSDHWGER</sequence>
<feature type="transmembrane region" description="Helical" evidence="1">
    <location>
        <begin position="84"/>
        <end position="102"/>
    </location>
</feature>
<gene>
    <name evidence="2" type="ORF">HDF16_006371</name>
</gene>
<keyword evidence="1" id="KW-0472">Membrane</keyword>
<proteinExistence type="predicted"/>
<organism evidence="2 3">
    <name type="scientific">Granulicella aggregans</name>
    <dbReference type="NCBI Taxonomy" id="474949"/>
    <lineage>
        <taxon>Bacteria</taxon>
        <taxon>Pseudomonadati</taxon>
        <taxon>Acidobacteriota</taxon>
        <taxon>Terriglobia</taxon>
        <taxon>Terriglobales</taxon>
        <taxon>Acidobacteriaceae</taxon>
        <taxon>Granulicella</taxon>
    </lineage>
</organism>
<dbReference type="Proteomes" id="UP000540989">
    <property type="component" value="Unassembled WGS sequence"/>
</dbReference>